<reference evidence="1 2" key="1">
    <citation type="journal article" date="2015" name="Int. J. Syst. Evol. Microbiol.">
        <title>Hyunsoonleella pacifica sp. nov., isolated from seawater of South Pacific Gyre.</title>
        <authorList>
            <person name="Gao X."/>
            <person name="Zhang Z."/>
            <person name="Dai X."/>
            <person name="Zhang X.H."/>
        </authorList>
    </citation>
    <scope>NUCLEOTIDE SEQUENCE [LARGE SCALE GENOMIC DNA]</scope>
    <source>
        <strain evidence="1 2">SW033</strain>
    </source>
</reference>
<keyword evidence="2" id="KW-1185">Reference proteome</keyword>
<sequence length="108" mass="12437">MIKRVSIFITSIILLFGCINSSKLEKFDKEKWQSATQIERGNMSTDLVESKILIGKDKRQVINPIGYPKDSTETNFHYLVDFGYMMPFHLDVNFDSTDLKVKEVTLAD</sequence>
<dbReference type="PROSITE" id="PS51257">
    <property type="entry name" value="PROKAR_LIPOPROTEIN"/>
    <property type="match status" value="1"/>
</dbReference>
<accession>A0A4Q9FTN9</accession>
<evidence type="ECO:0000313" key="1">
    <source>
        <dbReference type="EMBL" id="TBN19040.1"/>
    </source>
</evidence>
<evidence type="ECO:0000313" key="2">
    <source>
        <dbReference type="Proteomes" id="UP000292372"/>
    </source>
</evidence>
<gene>
    <name evidence="1" type="ORF">EYD46_02950</name>
</gene>
<organism evidence="1 2">
    <name type="scientific">Hyunsoonleella pacifica</name>
    <dbReference type="NCBI Taxonomy" id="1080224"/>
    <lineage>
        <taxon>Bacteria</taxon>
        <taxon>Pseudomonadati</taxon>
        <taxon>Bacteroidota</taxon>
        <taxon>Flavobacteriia</taxon>
        <taxon>Flavobacteriales</taxon>
        <taxon>Flavobacteriaceae</taxon>
    </lineage>
</organism>
<comment type="caution">
    <text evidence="1">The sequence shown here is derived from an EMBL/GenBank/DDBJ whole genome shotgun (WGS) entry which is preliminary data.</text>
</comment>
<dbReference type="RefSeq" id="WP_130935554.1">
    <property type="nucleotide sequence ID" value="NZ_BMEE01000001.1"/>
</dbReference>
<name>A0A4Q9FTN9_9FLAO</name>
<proteinExistence type="predicted"/>
<dbReference type="OrthoDB" id="1139344at2"/>
<dbReference type="AlphaFoldDB" id="A0A4Q9FTN9"/>
<protein>
    <recommendedName>
        <fullName evidence="3">Outer membrane protein assembly factor BamE</fullName>
    </recommendedName>
</protein>
<dbReference type="Proteomes" id="UP000292372">
    <property type="component" value="Unassembled WGS sequence"/>
</dbReference>
<dbReference type="EMBL" id="SIRS01000001">
    <property type="protein sequence ID" value="TBN19040.1"/>
    <property type="molecule type" value="Genomic_DNA"/>
</dbReference>
<evidence type="ECO:0008006" key="3">
    <source>
        <dbReference type="Google" id="ProtNLM"/>
    </source>
</evidence>